<sequence>MAGWWEHHIEALRMSISLVTVCSRIAELEMHLLAAKISQRFRMEYHYEPLDLYQKLTARPEKPGPTSKFIIYLIFGQSRVETGALSLVTFRHLFHEFTQETDDKDIRRKEKDVYNSAKYRSKIGNKASIVLQEICQ</sequence>
<protein>
    <submittedName>
        <fullName evidence="1">Uncharacterized protein</fullName>
    </submittedName>
</protein>
<comment type="caution">
    <text evidence="1">The sequence shown here is derived from an EMBL/GenBank/DDBJ whole genome shotgun (WGS) entry which is preliminary data.</text>
</comment>
<reference evidence="1" key="2">
    <citation type="journal article" date="2023" name="Science">
        <title>Genomic signatures of disease resistance in endangered staghorn corals.</title>
        <authorList>
            <person name="Vollmer S.V."/>
            <person name="Selwyn J.D."/>
            <person name="Despard B.A."/>
            <person name="Roesel C.L."/>
        </authorList>
    </citation>
    <scope>NUCLEOTIDE SEQUENCE</scope>
    <source>
        <strain evidence="1">K2</strain>
    </source>
</reference>
<dbReference type="EMBL" id="JARQWQ010000006">
    <property type="protein sequence ID" value="KAK2571367.1"/>
    <property type="molecule type" value="Genomic_DNA"/>
</dbReference>
<proteinExistence type="predicted"/>
<organism evidence="1 2">
    <name type="scientific">Acropora cervicornis</name>
    <name type="common">Staghorn coral</name>
    <dbReference type="NCBI Taxonomy" id="6130"/>
    <lineage>
        <taxon>Eukaryota</taxon>
        <taxon>Metazoa</taxon>
        <taxon>Cnidaria</taxon>
        <taxon>Anthozoa</taxon>
        <taxon>Hexacorallia</taxon>
        <taxon>Scleractinia</taxon>
        <taxon>Astrocoeniina</taxon>
        <taxon>Acroporidae</taxon>
        <taxon>Acropora</taxon>
    </lineage>
</organism>
<evidence type="ECO:0000313" key="2">
    <source>
        <dbReference type="Proteomes" id="UP001249851"/>
    </source>
</evidence>
<gene>
    <name evidence="1" type="ORF">P5673_003954</name>
</gene>
<accession>A0AAD9VEU1</accession>
<dbReference type="Proteomes" id="UP001249851">
    <property type="component" value="Unassembled WGS sequence"/>
</dbReference>
<name>A0AAD9VEU1_ACRCE</name>
<reference evidence="1" key="1">
    <citation type="journal article" date="2023" name="G3 (Bethesda)">
        <title>Whole genome assembly and annotation of the endangered Caribbean coral Acropora cervicornis.</title>
        <authorList>
            <person name="Selwyn J.D."/>
            <person name="Vollmer S.V."/>
        </authorList>
    </citation>
    <scope>NUCLEOTIDE SEQUENCE</scope>
    <source>
        <strain evidence="1">K2</strain>
    </source>
</reference>
<keyword evidence="2" id="KW-1185">Reference proteome</keyword>
<evidence type="ECO:0000313" key="1">
    <source>
        <dbReference type="EMBL" id="KAK2571367.1"/>
    </source>
</evidence>
<feature type="non-terminal residue" evidence="1">
    <location>
        <position position="136"/>
    </location>
</feature>
<dbReference type="AlphaFoldDB" id="A0AAD9VEU1"/>